<proteinExistence type="predicted"/>
<feature type="domain" description="PucR C-terminal helix-turn-helix" evidence="1">
    <location>
        <begin position="335"/>
        <end position="392"/>
    </location>
</feature>
<evidence type="ECO:0000313" key="3">
    <source>
        <dbReference type="EMBL" id="MBP2326080.1"/>
    </source>
</evidence>
<dbReference type="Pfam" id="PF13556">
    <property type="entry name" value="HTH_30"/>
    <property type="match status" value="1"/>
</dbReference>
<dbReference type="InterPro" id="IPR058663">
    <property type="entry name" value="PucR-like_N"/>
</dbReference>
<accession>A0ABS4TNV8</accession>
<feature type="domain" description="PucR-like N-terminal" evidence="2">
    <location>
        <begin position="12"/>
        <end position="176"/>
    </location>
</feature>
<evidence type="ECO:0008006" key="5">
    <source>
        <dbReference type="Google" id="ProtNLM"/>
    </source>
</evidence>
<organism evidence="3 4">
    <name type="scientific">Kibdelosporangium banguiense</name>
    <dbReference type="NCBI Taxonomy" id="1365924"/>
    <lineage>
        <taxon>Bacteria</taxon>
        <taxon>Bacillati</taxon>
        <taxon>Actinomycetota</taxon>
        <taxon>Actinomycetes</taxon>
        <taxon>Pseudonocardiales</taxon>
        <taxon>Pseudonocardiaceae</taxon>
        <taxon>Kibdelosporangium</taxon>
    </lineage>
</organism>
<protein>
    <recommendedName>
        <fullName evidence="5">PucR C-terminal helix-turn-helix domain-containing protein</fullName>
    </recommendedName>
</protein>
<dbReference type="Proteomes" id="UP001519332">
    <property type="component" value="Unassembled WGS sequence"/>
</dbReference>
<evidence type="ECO:0000259" key="2">
    <source>
        <dbReference type="Pfam" id="PF25906"/>
    </source>
</evidence>
<dbReference type="Gene3D" id="1.10.10.2840">
    <property type="entry name" value="PucR C-terminal helix-turn-helix domain"/>
    <property type="match status" value="1"/>
</dbReference>
<dbReference type="Pfam" id="PF25906">
    <property type="entry name" value="PucR-like_N"/>
    <property type="match status" value="1"/>
</dbReference>
<dbReference type="PANTHER" id="PTHR33744:SF1">
    <property type="entry name" value="DNA-BINDING TRANSCRIPTIONAL ACTIVATOR ADER"/>
    <property type="match status" value="1"/>
</dbReference>
<dbReference type="InterPro" id="IPR051448">
    <property type="entry name" value="CdaR-like_regulators"/>
</dbReference>
<dbReference type="InterPro" id="IPR025736">
    <property type="entry name" value="PucR_C-HTH_dom"/>
</dbReference>
<dbReference type="InterPro" id="IPR042070">
    <property type="entry name" value="PucR_C-HTH_sf"/>
</dbReference>
<evidence type="ECO:0000259" key="1">
    <source>
        <dbReference type="Pfam" id="PF13556"/>
    </source>
</evidence>
<sequence>MPDMSQDDSFPWQALPASVASWLQPEIPKVAEEMIATIRQEVAAYNRPLEGAFGVGLRMGVEQGLRQFVELIVAPDSPQEHNAKIYRRLGRGEWHEGRSLDALQAAYRVGARVAWRQYANVARRAGFSAEITGILAEAVFTHINDMAAESVKGYADAQAAAATSRQRSRERLLAQLMSAAPVSWTTVEDVARQARWPLPGTATCIAIEANDDAPLELPALPQAILASTDDAEPYLLIPDPDARQGSLLYRVLRGRLAVIGLTVPIADIRLSLQWARQTLQLVQRGAIPRRPVIHSADHLCDLLLLNDEHLAQQVSDRATQVFQDMTPMQRERLESTLLAWLTSTGRSAPEVATLLGIHPQTVRYRMHQLTELFGDRLNDPDFRFEAEAALRARALLKGVR</sequence>
<dbReference type="EMBL" id="JAGINW010000001">
    <property type="protein sequence ID" value="MBP2326080.1"/>
    <property type="molecule type" value="Genomic_DNA"/>
</dbReference>
<gene>
    <name evidence="3" type="ORF">JOF56_006465</name>
</gene>
<keyword evidence="4" id="KW-1185">Reference proteome</keyword>
<comment type="caution">
    <text evidence="3">The sequence shown here is derived from an EMBL/GenBank/DDBJ whole genome shotgun (WGS) entry which is preliminary data.</text>
</comment>
<dbReference type="RefSeq" id="WP_209643189.1">
    <property type="nucleotide sequence ID" value="NZ_JAGINW010000001.1"/>
</dbReference>
<reference evidence="3 4" key="1">
    <citation type="submission" date="2021-03" db="EMBL/GenBank/DDBJ databases">
        <title>Sequencing the genomes of 1000 actinobacteria strains.</title>
        <authorList>
            <person name="Klenk H.-P."/>
        </authorList>
    </citation>
    <scope>NUCLEOTIDE SEQUENCE [LARGE SCALE GENOMIC DNA]</scope>
    <source>
        <strain evidence="3 4">DSM 46670</strain>
    </source>
</reference>
<evidence type="ECO:0000313" key="4">
    <source>
        <dbReference type="Proteomes" id="UP001519332"/>
    </source>
</evidence>
<name>A0ABS4TNV8_9PSEU</name>
<dbReference type="PANTHER" id="PTHR33744">
    <property type="entry name" value="CARBOHYDRATE DIACID REGULATOR"/>
    <property type="match status" value="1"/>
</dbReference>